<dbReference type="AlphaFoldDB" id="A0A1M5SMC8"/>
<feature type="transmembrane region" description="Helical" evidence="6">
    <location>
        <begin position="264"/>
        <end position="282"/>
    </location>
</feature>
<evidence type="ECO:0000259" key="7">
    <source>
        <dbReference type="PROSITE" id="PS50850"/>
    </source>
</evidence>
<name>A0A1M5SMC8_9BRAD</name>
<dbReference type="InterPro" id="IPR011701">
    <property type="entry name" value="MFS"/>
</dbReference>
<keyword evidence="5 6" id="KW-0472">Membrane</keyword>
<evidence type="ECO:0000256" key="6">
    <source>
        <dbReference type="SAM" id="Phobius"/>
    </source>
</evidence>
<feature type="transmembrane region" description="Helical" evidence="6">
    <location>
        <begin position="46"/>
        <end position="67"/>
    </location>
</feature>
<dbReference type="GO" id="GO:0022857">
    <property type="term" value="F:transmembrane transporter activity"/>
    <property type="evidence" value="ECO:0007669"/>
    <property type="project" value="InterPro"/>
</dbReference>
<dbReference type="PROSITE" id="PS50850">
    <property type="entry name" value="MFS"/>
    <property type="match status" value="1"/>
</dbReference>
<feature type="transmembrane region" description="Helical" evidence="6">
    <location>
        <begin position="74"/>
        <end position="91"/>
    </location>
</feature>
<reference evidence="8 9" key="1">
    <citation type="submission" date="2016-11" db="EMBL/GenBank/DDBJ databases">
        <authorList>
            <person name="Jaros S."/>
            <person name="Januszkiewicz K."/>
            <person name="Wedrychowicz H."/>
        </authorList>
    </citation>
    <scope>NUCLEOTIDE SEQUENCE [LARGE SCALE GENOMIC DNA]</scope>
    <source>
        <strain evidence="8 9">GAS242</strain>
    </source>
</reference>
<evidence type="ECO:0000313" key="8">
    <source>
        <dbReference type="EMBL" id="SHH39667.1"/>
    </source>
</evidence>
<feature type="domain" description="Major facilitator superfamily (MFS) profile" evidence="7">
    <location>
        <begin position="1"/>
        <end position="507"/>
    </location>
</feature>
<evidence type="ECO:0000256" key="2">
    <source>
        <dbReference type="ARBA" id="ARBA00022448"/>
    </source>
</evidence>
<sequence length="516" mass="56925">MDIKPLLGLSGVLIAAMTSEFNDQVTSIALIDVRGALGISHDSGTWIESLYVSAEIIGMAISPWLLMTFTLRRWTLFAIALCGASSVLIPFSPNIEAIYALRLLQGLAGGLIIPLVMATAFRILTPKIRLYGLAVYALTATFTPALASTVAALWTDVVDWRFAFLQTIPLCSLAGVLVWYCVDQDQPKYERFRMLDWRGALLLVIGIGALSTMLYQGDRLDWFNSRLICVLALVSAIAIPLLLVNEWFHPLPILKLQMLGQRNLAYGVLGLFLFVIISQSGSTVPLRFLQQVQGYRPLQSNLITLEIAALQLVMLPAMALLLDYRRVDSRVVSLVGLGLILASCIGSSFVTVYWNRDQFYIWQLFQAIGQPMVVMPLLMKATNTVISPADGPLASALLNTARATAEATSAWFLELIDRWRDALHSDRIVDEAGQDRWRVIQGNGVLPQYPPPLMPDGRLRAPGSLEAFGHAVQQQVTILSTSDTFLILGALTVFLMLAVMTLPVRTMPPRIHFAKQ</sequence>
<gene>
    <name evidence="8" type="ORF">SAMN05444169_7232</name>
</gene>
<protein>
    <submittedName>
        <fullName evidence="8">MFS transporter, DHA2 family, multidrug resistance protein</fullName>
    </submittedName>
</protein>
<feature type="transmembrane region" description="Helical" evidence="6">
    <location>
        <begin position="302"/>
        <end position="322"/>
    </location>
</feature>
<keyword evidence="4 6" id="KW-1133">Transmembrane helix</keyword>
<evidence type="ECO:0000256" key="4">
    <source>
        <dbReference type="ARBA" id="ARBA00022989"/>
    </source>
</evidence>
<dbReference type="Pfam" id="PF07690">
    <property type="entry name" value="MFS_1"/>
    <property type="match status" value="1"/>
</dbReference>
<evidence type="ECO:0000256" key="5">
    <source>
        <dbReference type="ARBA" id="ARBA00023136"/>
    </source>
</evidence>
<dbReference type="Proteomes" id="UP000190675">
    <property type="component" value="Chromosome I"/>
</dbReference>
<feature type="transmembrane region" description="Helical" evidence="6">
    <location>
        <begin position="334"/>
        <end position="354"/>
    </location>
</feature>
<evidence type="ECO:0000256" key="3">
    <source>
        <dbReference type="ARBA" id="ARBA00022692"/>
    </source>
</evidence>
<keyword evidence="3 6" id="KW-0812">Transmembrane</keyword>
<evidence type="ECO:0000256" key="1">
    <source>
        <dbReference type="ARBA" id="ARBA00004141"/>
    </source>
</evidence>
<dbReference type="RefSeq" id="WP_197687870.1">
    <property type="nucleotide sequence ID" value="NZ_LT670818.1"/>
</dbReference>
<feature type="transmembrane region" description="Helical" evidence="6">
    <location>
        <begin position="160"/>
        <end position="180"/>
    </location>
</feature>
<comment type="subcellular location">
    <subcellularLocation>
        <location evidence="1">Membrane</location>
        <topology evidence="1">Multi-pass membrane protein</topology>
    </subcellularLocation>
</comment>
<evidence type="ECO:0000313" key="9">
    <source>
        <dbReference type="Proteomes" id="UP000190675"/>
    </source>
</evidence>
<dbReference type="SUPFAM" id="SSF103473">
    <property type="entry name" value="MFS general substrate transporter"/>
    <property type="match status" value="1"/>
</dbReference>
<feature type="transmembrane region" description="Helical" evidence="6">
    <location>
        <begin position="200"/>
        <end position="217"/>
    </location>
</feature>
<dbReference type="GO" id="GO:0016020">
    <property type="term" value="C:membrane"/>
    <property type="evidence" value="ECO:0007669"/>
    <property type="project" value="UniProtKB-SubCell"/>
</dbReference>
<organism evidence="8 9">
    <name type="scientific">Bradyrhizobium erythrophlei</name>
    <dbReference type="NCBI Taxonomy" id="1437360"/>
    <lineage>
        <taxon>Bacteria</taxon>
        <taxon>Pseudomonadati</taxon>
        <taxon>Pseudomonadota</taxon>
        <taxon>Alphaproteobacteria</taxon>
        <taxon>Hyphomicrobiales</taxon>
        <taxon>Nitrobacteraceae</taxon>
        <taxon>Bradyrhizobium</taxon>
    </lineage>
</organism>
<feature type="transmembrane region" description="Helical" evidence="6">
    <location>
        <begin position="133"/>
        <end position="154"/>
    </location>
</feature>
<dbReference type="PANTHER" id="PTHR42718">
    <property type="entry name" value="MAJOR FACILITATOR SUPERFAMILY MULTIDRUG TRANSPORTER MFSC"/>
    <property type="match status" value="1"/>
</dbReference>
<dbReference type="PANTHER" id="PTHR42718:SF9">
    <property type="entry name" value="MAJOR FACILITATOR SUPERFAMILY MULTIDRUG TRANSPORTER MFSC"/>
    <property type="match status" value="1"/>
</dbReference>
<feature type="transmembrane region" description="Helical" evidence="6">
    <location>
        <begin position="223"/>
        <end position="244"/>
    </location>
</feature>
<dbReference type="EMBL" id="LT670818">
    <property type="protein sequence ID" value="SHH39667.1"/>
    <property type="molecule type" value="Genomic_DNA"/>
</dbReference>
<proteinExistence type="predicted"/>
<dbReference type="InterPro" id="IPR020846">
    <property type="entry name" value="MFS_dom"/>
</dbReference>
<feature type="transmembrane region" description="Helical" evidence="6">
    <location>
        <begin position="485"/>
        <end position="504"/>
    </location>
</feature>
<dbReference type="InterPro" id="IPR036259">
    <property type="entry name" value="MFS_trans_sf"/>
</dbReference>
<feature type="transmembrane region" description="Helical" evidence="6">
    <location>
        <begin position="97"/>
        <end position="121"/>
    </location>
</feature>
<feature type="transmembrane region" description="Helical" evidence="6">
    <location>
        <begin position="360"/>
        <end position="379"/>
    </location>
</feature>
<keyword evidence="2" id="KW-0813">Transport</keyword>
<dbReference type="Gene3D" id="1.20.1250.20">
    <property type="entry name" value="MFS general substrate transporter like domains"/>
    <property type="match status" value="1"/>
</dbReference>
<accession>A0A1M5SMC8</accession>